<dbReference type="EMBL" id="LFZO01000349">
    <property type="protein sequence ID" value="KXT09367.1"/>
    <property type="molecule type" value="Genomic_DNA"/>
</dbReference>
<feature type="region of interest" description="Disordered" evidence="6">
    <location>
        <begin position="1416"/>
        <end position="1442"/>
    </location>
</feature>
<feature type="compositionally biased region" description="Polar residues" evidence="6">
    <location>
        <begin position="1416"/>
        <end position="1428"/>
    </location>
</feature>
<dbReference type="GO" id="GO:0005096">
    <property type="term" value="F:GTPase activator activity"/>
    <property type="evidence" value="ECO:0007669"/>
    <property type="project" value="UniProtKB-KW"/>
</dbReference>
<feature type="domain" description="Arf-GAP" evidence="8">
    <location>
        <begin position="2005"/>
        <end position="2129"/>
    </location>
</feature>
<keyword evidence="5" id="KW-0963">Cytoplasm</keyword>
<dbReference type="FunFam" id="1.10.220.150:FF:000017">
    <property type="entry name" value="ARF GTPase activator (Csx2), putative"/>
    <property type="match status" value="1"/>
</dbReference>
<dbReference type="FunFam" id="1.20.1270.60:FF:000051">
    <property type="entry name" value="ARF GTPase activator (Csx2)"/>
    <property type="match status" value="1"/>
</dbReference>
<dbReference type="InterPro" id="IPR038508">
    <property type="entry name" value="ArfGAP_dom_sf"/>
</dbReference>
<feature type="compositionally biased region" description="Polar residues" evidence="6">
    <location>
        <begin position="1010"/>
        <end position="1029"/>
    </location>
</feature>
<evidence type="ECO:0000256" key="3">
    <source>
        <dbReference type="ARBA" id="ARBA00022833"/>
    </source>
</evidence>
<dbReference type="Pfam" id="PF16746">
    <property type="entry name" value="BAR_3"/>
    <property type="match status" value="1"/>
</dbReference>
<name>A0A139I3U7_9PEZI</name>
<dbReference type="CDD" id="cd08204">
    <property type="entry name" value="ArfGap"/>
    <property type="match status" value="1"/>
</dbReference>
<feature type="compositionally biased region" description="Low complexity" evidence="6">
    <location>
        <begin position="2276"/>
        <end position="2288"/>
    </location>
</feature>
<evidence type="ECO:0000256" key="2">
    <source>
        <dbReference type="ARBA" id="ARBA00022771"/>
    </source>
</evidence>
<dbReference type="InterPro" id="IPR045258">
    <property type="entry name" value="ACAP1/2/3-like"/>
</dbReference>
<reference evidence="9 10" key="1">
    <citation type="submission" date="2015-07" db="EMBL/GenBank/DDBJ databases">
        <title>Comparative genomics of the Sigatoka disease complex on banana suggests a link between parallel evolutionary changes in Pseudocercospora fijiensis and Pseudocercospora eumusae and increased virulence on the banana host.</title>
        <authorList>
            <person name="Chang T.-C."/>
            <person name="Salvucci A."/>
            <person name="Crous P.W."/>
            <person name="Stergiopoulos I."/>
        </authorList>
    </citation>
    <scope>NUCLEOTIDE SEQUENCE [LARGE SCALE GENOMIC DNA]</scope>
    <source>
        <strain evidence="9 10">CBS 116634</strain>
    </source>
</reference>
<feature type="region of interest" description="Disordered" evidence="6">
    <location>
        <begin position="1962"/>
        <end position="2004"/>
    </location>
</feature>
<dbReference type="InterPro" id="IPR004148">
    <property type="entry name" value="BAR_dom"/>
</dbReference>
<keyword evidence="10" id="KW-1185">Reference proteome</keyword>
<feature type="compositionally biased region" description="Low complexity" evidence="6">
    <location>
        <begin position="2182"/>
        <end position="2194"/>
    </location>
</feature>
<feature type="region of interest" description="Disordered" evidence="6">
    <location>
        <begin position="2182"/>
        <end position="2210"/>
    </location>
</feature>
<dbReference type="SUPFAM" id="SSF57863">
    <property type="entry name" value="ArfGap/RecO-like zinc finger"/>
    <property type="match status" value="1"/>
</dbReference>
<comment type="subcellular location">
    <subcellularLocation>
        <location evidence="5">Cytoplasm</location>
    </subcellularLocation>
</comment>
<feature type="region of interest" description="Disordered" evidence="6">
    <location>
        <begin position="908"/>
        <end position="975"/>
    </location>
</feature>
<evidence type="ECO:0000256" key="5">
    <source>
        <dbReference type="RuleBase" id="RU369028"/>
    </source>
</evidence>
<dbReference type="Proteomes" id="UP000073492">
    <property type="component" value="Unassembled WGS sequence"/>
</dbReference>
<dbReference type="GO" id="GO:0006891">
    <property type="term" value="P:intra-Golgi vesicle-mediated transport"/>
    <property type="evidence" value="ECO:0007669"/>
    <property type="project" value="TreeGrafter"/>
</dbReference>
<accession>A0A139I3U7</accession>
<dbReference type="OrthoDB" id="10266696at2759"/>
<keyword evidence="1 5" id="KW-0479">Metal-binding</keyword>
<dbReference type="InterPro" id="IPR001849">
    <property type="entry name" value="PH_domain"/>
</dbReference>
<dbReference type="Pfam" id="PF01412">
    <property type="entry name" value="ArfGap"/>
    <property type="match status" value="1"/>
</dbReference>
<feature type="region of interest" description="Disordered" evidence="6">
    <location>
        <begin position="678"/>
        <end position="779"/>
    </location>
</feature>
<keyword evidence="5" id="KW-0040">ANK repeat</keyword>
<evidence type="ECO:0000259" key="7">
    <source>
        <dbReference type="PROSITE" id="PS50003"/>
    </source>
</evidence>
<dbReference type="PANTHER" id="PTHR23180:SF160">
    <property type="entry name" value="ADP-RIBOSYLATION FACTOR GTPASE-ACTIVATING PROTEIN EFFECTOR PROTEIN 1"/>
    <property type="match status" value="1"/>
</dbReference>
<dbReference type="GO" id="GO:0005802">
    <property type="term" value="C:trans-Golgi network"/>
    <property type="evidence" value="ECO:0007669"/>
    <property type="project" value="TreeGrafter"/>
</dbReference>
<organism evidence="9 10">
    <name type="scientific">Pseudocercospora musae</name>
    <dbReference type="NCBI Taxonomy" id="113226"/>
    <lineage>
        <taxon>Eukaryota</taxon>
        <taxon>Fungi</taxon>
        <taxon>Dikarya</taxon>
        <taxon>Ascomycota</taxon>
        <taxon>Pezizomycotina</taxon>
        <taxon>Dothideomycetes</taxon>
        <taxon>Dothideomycetidae</taxon>
        <taxon>Mycosphaerellales</taxon>
        <taxon>Mycosphaerellaceae</taxon>
        <taxon>Pseudocercospora</taxon>
    </lineage>
</organism>
<keyword evidence="3 5" id="KW-0862">Zinc</keyword>
<keyword evidence="5" id="KW-0677">Repeat</keyword>
<feature type="compositionally biased region" description="Basic and acidic residues" evidence="6">
    <location>
        <begin position="2314"/>
        <end position="2327"/>
    </location>
</feature>
<feature type="compositionally biased region" description="Polar residues" evidence="6">
    <location>
        <begin position="721"/>
        <end position="757"/>
    </location>
</feature>
<dbReference type="GO" id="GO:0005768">
    <property type="term" value="C:endosome"/>
    <property type="evidence" value="ECO:0007669"/>
    <property type="project" value="TreeGrafter"/>
</dbReference>
<dbReference type="PROSITE" id="PS50115">
    <property type="entry name" value="ARFGAP"/>
    <property type="match status" value="1"/>
</dbReference>
<feature type="compositionally biased region" description="Basic and acidic residues" evidence="6">
    <location>
        <begin position="692"/>
        <end position="702"/>
    </location>
</feature>
<gene>
    <name evidence="9" type="ORF">AC579_3821</name>
</gene>
<dbReference type="SMART" id="SM00233">
    <property type="entry name" value="PH"/>
    <property type="match status" value="1"/>
</dbReference>
<comment type="function">
    <text evidence="5">GTPase-activating protein for the ADP ribosylation factor family.</text>
</comment>
<keyword evidence="5" id="KW-0343">GTPase activation</keyword>
<dbReference type="PANTHER" id="PTHR23180">
    <property type="entry name" value="CENTAURIN/ARF"/>
    <property type="match status" value="1"/>
</dbReference>
<evidence type="ECO:0000313" key="9">
    <source>
        <dbReference type="EMBL" id="KXT09367.1"/>
    </source>
</evidence>
<dbReference type="SUPFAM" id="SSF103657">
    <property type="entry name" value="BAR/IMD domain-like"/>
    <property type="match status" value="1"/>
</dbReference>
<dbReference type="Gene3D" id="1.20.1270.60">
    <property type="entry name" value="Arfaptin homology (AH) domain/BAR domain"/>
    <property type="match status" value="1"/>
</dbReference>
<dbReference type="Gene3D" id="1.10.220.150">
    <property type="entry name" value="Arf GTPase activating protein"/>
    <property type="match status" value="1"/>
</dbReference>
<protein>
    <recommendedName>
        <fullName evidence="5">ADP-ribosylation factor GTPase-activating protein</fullName>
    </recommendedName>
</protein>
<dbReference type="SMART" id="SM00105">
    <property type="entry name" value="ArfGap"/>
    <property type="match status" value="1"/>
</dbReference>
<keyword evidence="2 4" id="KW-0863">Zinc-finger</keyword>
<dbReference type="Gene3D" id="2.30.29.30">
    <property type="entry name" value="Pleckstrin-homology domain (PH domain)/Phosphotyrosine-binding domain (PTB)"/>
    <property type="match status" value="1"/>
</dbReference>
<sequence>MIPIFTQDLETACLGRPKLFSNASSIDSAGTVAPSAHKLSQRQSVFTFTPEIAKTPSPRQRHRGLRRPSSIKGLLSELTMAALSLVHKAAIRSMQPRGSSPFSLPLIVMTDLLEWKHALMVKLNPHISNQLRPPESDHSVIMDDFEIEIPPVRIQSKDLEVLPELASVAAIEIQVDPEAFSTSSEQDHPPWKCVYDAEELDRLEISKRLWRDGRNLRRISITDGGCYQADTDGELTTWRNNLSMLENVLQLRIDLRHKLPHQTPLFDSPEPSASRCNDMQSTARQDSIQFPGLPMYAPESKYEVFVWKNGSEGHHAAQNQSLRSFLTDCYHVEGVTPDHERQSHSLRTLLWRTGRLAKTTEQTSRKAELYNFFDGTAGSKTNGTFTHSFSSHSISLASLHDNHDSLKVVKVNWAAFRSDEAPPLPSMATASGSAPKRHLLSLPQELLDIILDFAYPAEDEKHFADRSRFEKQEKQRYRTSPGTFASKDFICTVNQWMVSKAFFTSATRAWVTNQHFRGYPFTEDLWTPFARVHLLALTEAKSILVLYCTTLSVSYTPNLGKFDALPSLKYLTLSIDQEIFEASEPAFAWEVALTQEQLEIASEQSGLSELPKLKQIKLVAEKIQYAKKKRQKDEWSSNVMALETLLQQQQKSKVAKATDASKLPTIFRVRHTGKKLDIQNSTVLTGKIKPMTSDREVSRRGPDATPTEAQKPKTTAGAAKSQVTMKTKKASLTDSKGCKSQDSVTSSRDSKSGSSEAQKAALRAKDATGLHKTSLLAPPDDELGFRIKDSANAHLKTENISGKIISTENKKKSSVMQKLARESAKETGSFKKRDAEKFYLPPPKRRALVKHDVLGNGTPARRLMKGTSRPARKVERPVLLSSGMPAPLPDVAQEATLLEKFRSFLSGGMSKTSQSELDTHEAEKSGKPGDAEIMAEEPEAGTTRRQQAEEVDGSGNSVSSRSQTEMKSTLPDHSTRQIFVMADDLITAKSMFDSTIGPFEEEEAGKKSETNVLSQGSQTESGPDQAESVTANLTEPVVISQATQTERELDQTEKMSTKLTEAKVCSQGTQTEPGFDEGEIVAKLKKLEQAVSGLLASHIEPKPARKPTRDSSVSLMMCSVVCCFLLCLWVSMKMARSNEYVAFPHTEYTTTIHPPNTRRIATTTSEAAVPPPYCSMGNISSRPDDAQICLSDQSRFTIAGVNITNSRGQTLLRVGPNAYPATRYAAQRDAADDSPIEFIQDPESIAAALPPSFLVRLSNSDDLNFHFTFIIRQQTQSSSPPTTNAAPSTIDTHISGLTYVFASTPKEVEHLVVREFHSDPNLHKNPNVQLVGDYSTGGSASAQFTWTWKWRPPKPSEDRGGGWRNSCSFVEYNQRSHKLETLASFSFWVQNTNKLMNIAPKSPRLDVPQRLRIPSTQSIESRVSNVSDSEGEGSYKDCKEPQSPAFEPIPENGLGLVPTFTNPTAPVKVDIATCKPGEDPSLNEDGPLFRATMRSLEQKTGHMRLRMKKVLKTAEAAEQAQQACNQAVSDFTQALKEASTSNANAVQPALDHYFEKIAKEILSYEKQNTINLQRLIIDPVSKLYNFEIKRADDKKREFDEESKEYYAYVGKYLGQRSESLKEKKVKQSDEKYQTKRRTFELKRFDYSSFMHDLHGGRKDQEVLSHLTKYADAQTKSYLATAKKVEAMVPQLDALVAEVKIADQDFQLQRKEREEKRRMLETSSKLVSEDGNVVQPGGLSYSTSVRDSIRPGEYASHRTGSISGAVMLSQSPPNASDLAVQAPANGMLNTPASNAAALSSSPNSKFKGIRDLEDNSAAYLNGGPQRKEGLLWALSRPGSHVDPKGLTKPGWHKYWIVLDQGRLSEYVNWKEKLDLHMDPIDLRMASVREARSSDRRFCFEVITPQFTRVYQAPSEDDMRSWIAAINNALQSAFENKDQQLPASPSPSQTSHRKDIAAVLTGKSSSFSGHRQVSNPNRNAAASAVSRHATTGDKPAYKRTESEPEPSALLQRIRNADEGNKVCADCGSDTKVDWCSINLGVLLCIECSGIHRSLGTHISKVRSLTLDTQVFTQDIIEVLLLIGNRVSNMIWEAKLDRFLKPSPHSTRDQRLHFITAKYSDRTYVQPPASGQAPDDHLLTSIKKNDIQNVLHALALKANPNAHDRVRSTHALYLALAAADPASPASLPSHSSSLSASIRTPPGSASIVPPRPNSPLPRKAFAVAELLLQNGSDIPNEPSPFPLSDAAKMYIELKNELKLGKSHVSAGKEANGDNLTALPSSMQGSSPGSVSRDSKLLNRNSTGRPKSRTSDVVEGFEQEHQPLSDINDRLGRRKSHSHRDRDRDGLLTGRASNRSGVRNIRERSINRSRSFKARAKAHWQNLDGAFEILAGEGRGEAFSVVKWQPLMTGIKTRIASLRKRANTAPSRIELESA</sequence>
<evidence type="ECO:0000256" key="6">
    <source>
        <dbReference type="SAM" id="MobiDB-lite"/>
    </source>
</evidence>
<evidence type="ECO:0000259" key="8">
    <source>
        <dbReference type="PROSITE" id="PS50115"/>
    </source>
</evidence>
<dbReference type="Pfam" id="PF00169">
    <property type="entry name" value="PH"/>
    <property type="match status" value="1"/>
</dbReference>
<dbReference type="InterPro" id="IPR011993">
    <property type="entry name" value="PH-like_dom_sf"/>
</dbReference>
<evidence type="ECO:0000256" key="1">
    <source>
        <dbReference type="ARBA" id="ARBA00022723"/>
    </source>
</evidence>
<feature type="region of interest" description="Disordered" evidence="6">
    <location>
        <begin position="2261"/>
        <end position="2360"/>
    </location>
</feature>
<dbReference type="STRING" id="113226.A0A139I3U7"/>
<feature type="domain" description="PH" evidence="7">
    <location>
        <begin position="1823"/>
        <end position="1929"/>
    </location>
</feature>
<comment type="caution">
    <text evidence="9">The sequence shown here is derived from an EMBL/GenBank/DDBJ whole genome shotgun (WGS) entry which is preliminary data.</text>
</comment>
<dbReference type="InterPro" id="IPR037278">
    <property type="entry name" value="ARFGAP/RecO"/>
</dbReference>
<evidence type="ECO:0000256" key="4">
    <source>
        <dbReference type="PROSITE-ProRule" id="PRU00288"/>
    </source>
</evidence>
<feature type="compositionally biased region" description="Basic and acidic residues" evidence="6">
    <location>
        <begin position="917"/>
        <end position="930"/>
    </location>
</feature>
<feature type="compositionally biased region" description="Polar residues" evidence="6">
    <location>
        <begin position="954"/>
        <end position="967"/>
    </location>
</feature>
<feature type="region of interest" description="Disordered" evidence="6">
    <location>
        <begin position="1001"/>
        <end position="1029"/>
    </location>
</feature>
<dbReference type="PROSITE" id="PS50003">
    <property type="entry name" value="PH_DOMAIN"/>
    <property type="match status" value="1"/>
</dbReference>
<dbReference type="CDD" id="cd07608">
    <property type="entry name" value="BAR_ArfGAP_fungi"/>
    <property type="match status" value="1"/>
</dbReference>
<dbReference type="SUPFAM" id="SSF50729">
    <property type="entry name" value="PH domain-like"/>
    <property type="match status" value="1"/>
</dbReference>
<proteinExistence type="predicted"/>
<dbReference type="InterPro" id="IPR027267">
    <property type="entry name" value="AH/BAR_dom_sf"/>
</dbReference>
<dbReference type="InterPro" id="IPR001164">
    <property type="entry name" value="ArfGAP_dom"/>
</dbReference>
<dbReference type="FunFam" id="2.30.29.30:FF:000252">
    <property type="entry name" value="ARF GTPase activator (Csx2)"/>
    <property type="match status" value="1"/>
</dbReference>
<evidence type="ECO:0000313" key="10">
    <source>
        <dbReference type="Proteomes" id="UP000073492"/>
    </source>
</evidence>
<feature type="compositionally biased region" description="Polar residues" evidence="6">
    <location>
        <begin position="1962"/>
        <end position="1978"/>
    </location>
</feature>
<dbReference type="GO" id="GO:0008270">
    <property type="term" value="F:zinc ion binding"/>
    <property type="evidence" value="ECO:0007669"/>
    <property type="project" value="UniProtKB-KW"/>
</dbReference>